<dbReference type="RefSeq" id="WP_249657658.1">
    <property type="nucleotide sequence ID" value="NZ_JAMFMA010000002.1"/>
</dbReference>
<feature type="transmembrane region" description="Helical" evidence="1">
    <location>
        <begin position="86"/>
        <end position="105"/>
    </location>
</feature>
<feature type="transmembrane region" description="Helical" evidence="1">
    <location>
        <begin position="51"/>
        <end position="74"/>
    </location>
</feature>
<dbReference type="EMBL" id="JAMFMA010000002">
    <property type="protein sequence ID" value="MCL6274481.1"/>
    <property type="molecule type" value="Genomic_DNA"/>
</dbReference>
<evidence type="ECO:0000313" key="3">
    <source>
        <dbReference type="Proteomes" id="UP001203607"/>
    </source>
</evidence>
<organism evidence="2 3">
    <name type="scientific">Flagellimonas spongiicola</name>
    <dbReference type="NCBI Taxonomy" id="2942208"/>
    <lineage>
        <taxon>Bacteria</taxon>
        <taxon>Pseudomonadati</taxon>
        <taxon>Bacteroidota</taxon>
        <taxon>Flavobacteriia</taxon>
        <taxon>Flavobacteriales</taxon>
        <taxon>Flavobacteriaceae</taxon>
        <taxon>Flagellimonas</taxon>
    </lineage>
</organism>
<proteinExistence type="predicted"/>
<keyword evidence="1" id="KW-1133">Transmembrane helix</keyword>
<feature type="transmembrane region" description="Helical" evidence="1">
    <location>
        <begin position="139"/>
        <end position="162"/>
    </location>
</feature>
<reference evidence="2 3" key="1">
    <citation type="submission" date="2022-05" db="EMBL/GenBank/DDBJ databases">
        <authorList>
            <person name="Park J.-S."/>
        </authorList>
    </citation>
    <scope>NUCLEOTIDE SEQUENCE [LARGE SCALE GENOMIC DNA]</scope>
    <source>
        <strain evidence="2 3">2012CJ35-5</strain>
    </source>
</reference>
<feature type="transmembrane region" description="Helical" evidence="1">
    <location>
        <begin position="203"/>
        <end position="224"/>
    </location>
</feature>
<dbReference type="Pfam" id="PF14329">
    <property type="entry name" value="DUF4386"/>
    <property type="match status" value="1"/>
</dbReference>
<dbReference type="Proteomes" id="UP001203607">
    <property type="component" value="Unassembled WGS sequence"/>
</dbReference>
<dbReference type="InterPro" id="IPR025495">
    <property type="entry name" value="DUF4386"/>
</dbReference>
<comment type="caution">
    <text evidence="2">The sequence shown here is derived from an EMBL/GenBank/DDBJ whole genome shotgun (WGS) entry which is preliminary data.</text>
</comment>
<name>A0ABT0PU22_9FLAO</name>
<keyword evidence="3" id="KW-1185">Reference proteome</keyword>
<feature type="transmembrane region" description="Helical" evidence="1">
    <location>
        <begin position="171"/>
        <end position="191"/>
    </location>
</feature>
<gene>
    <name evidence="2" type="ORF">M3P19_10690</name>
</gene>
<accession>A0ABT0PU22</accession>
<sequence>MDTTKKTARIAGLLYFLIAITGIFSLMYVPSKLLVWDNPATTVANLKSSEFLFRLEILGEILCYLIYIFLPLVLFQLFKNIHKNMAVVMVILVFISIPISMGSVVHKLDVLSLLGDSSYLNVYSPAQLEAKVMSAFHSYFKGILVAQIFWGLWLFPFGYLVFKSGFLPKILGLFLMVGSIGYFLDAIGRILCPDYNELWLSDYITIPASIGELGSCLWLLIFGAKTVK</sequence>
<protein>
    <submittedName>
        <fullName evidence="2">DUF4386 domain-containing protein</fullName>
    </submittedName>
</protein>
<evidence type="ECO:0000256" key="1">
    <source>
        <dbReference type="SAM" id="Phobius"/>
    </source>
</evidence>
<keyword evidence="1" id="KW-0472">Membrane</keyword>
<feature type="transmembrane region" description="Helical" evidence="1">
    <location>
        <begin position="12"/>
        <end position="31"/>
    </location>
</feature>
<evidence type="ECO:0000313" key="2">
    <source>
        <dbReference type="EMBL" id="MCL6274481.1"/>
    </source>
</evidence>
<keyword evidence="1" id="KW-0812">Transmembrane</keyword>